<dbReference type="GO" id="GO:0008691">
    <property type="term" value="F:3-hydroxybutyryl-CoA dehydrogenase activity"/>
    <property type="evidence" value="ECO:0007669"/>
    <property type="project" value="TreeGrafter"/>
</dbReference>
<evidence type="ECO:0000259" key="5">
    <source>
        <dbReference type="Pfam" id="PF02737"/>
    </source>
</evidence>
<accession>A0AAU8A3K0</accession>
<evidence type="ECO:0000313" key="6">
    <source>
        <dbReference type="EMBL" id="XCC58102.1"/>
    </source>
</evidence>
<dbReference type="InterPro" id="IPR036291">
    <property type="entry name" value="NAD(P)-bd_dom_sf"/>
</dbReference>
<dbReference type="PANTHER" id="PTHR48075">
    <property type="entry name" value="3-HYDROXYACYL-COA DEHYDROGENASE FAMILY PROTEIN"/>
    <property type="match status" value="1"/>
</dbReference>
<gene>
    <name evidence="6" type="ORF">NKE59_02095</name>
</gene>
<evidence type="ECO:0000256" key="3">
    <source>
        <dbReference type="PIRSR" id="PIRSR000105-1"/>
    </source>
</evidence>
<dbReference type="InterPro" id="IPR013328">
    <property type="entry name" value="6PGD_dom2"/>
</dbReference>
<comment type="similarity">
    <text evidence="1">Belongs to the 3-hydroxyacyl-CoA dehydrogenase family.</text>
</comment>
<protein>
    <submittedName>
        <fullName evidence="6">3-hydroxyacyl-CoA dehydrogenase NAD-binding domain-containing protein</fullName>
    </submittedName>
</protein>
<dbReference type="GO" id="GO:0070403">
    <property type="term" value="F:NAD+ binding"/>
    <property type="evidence" value="ECO:0007669"/>
    <property type="project" value="InterPro"/>
</dbReference>
<dbReference type="PROSITE" id="PS00067">
    <property type="entry name" value="3HCDH"/>
    <property type="match status" value="1"/>
</dbReference>
<dbReference type="AlphaFoldDB" id="A0AAU8A3K0"/>
<feature type="site" description="Important for catalytic activity" evidence="3">
    <location>
        <position position="137"/>
    </location>
</feature>
<evidence type="ECO:0000256" key="2">
    <source>
        <dbReference type="ARBA" id="ARBA00023002"/>
    </source>
</evidence>
<proteinExistence type="inferred from homology"/>
<feature type="domain" description="3-hydroxyacyl-CoA dehydrogenase C-terminal" evidence="4">
    <location>
        <begin position="184"/>
        <end position="282"/>
    </location>
</feature>
<evidence type="ECO:0000256" key="1">
    <source>
        <dbReference type="ARBA" id="ARBA00009463"/>
    </source>
</evidence>
<organism evidence="6">
    <name type="scientific">Polynucleobacter sp. UK-FUSCHL-C3</name>
    <dbReference type="NCBI Taxonomy" id="2955208"/>
    <lineage>
        <taxon>Bacteria</taxon>
        <taxon>Pseudomonadati</taxon>
        <taxon>Pseudomonadota</taxon>
        <taxon>Betaproteobacteria</taxon>
        <taxon>Burkholderiales</taxon>
        <taxon>Burkholderiaceae</taxon>
        <taxon>Polynucleobacter</taxon>
    </lineage>
</organism>
<dbReference type="PIRSF" id="PIRSF000105">
    <property type="entry name" value="HCDH"/>
    <property type="match status" value="1"/>
</dbReference>
<dbReference type="InterPro" id="IPR006176">
    <property type="entry name" value="3-OHacyl-CoA_DH_NAD-bd"/>
</dbReference>
<dbReference type="InterPro" id="IPR006180">
    <property type="entry name" value="3-OHacyl-CoA_DH_CS"/>
</dbReference>
<dbReference type="SUPFAM" id="SSF51735">
    <property type="entry name" value="NAD(P)-binding Rossmann-fold domains"/>
    <property type="match status" value="1"/>
</dbReference>
<dbReference type="InterPro" id="IPR022694">
    <property type="entry name" value="3-OHacyl-CoA_DH"/>
</dbReference>
<dbReference type="Gene3D" id="3.40.50.720">
    <property type="entry name" value="NAD(P)-binding Rossmann-like Domain"/>
    <property type="match status" value="1"/>
</dbReference>
<dbReference type="SUPFAM" id="SSF48179">
    <property type="entry name" value="6-phosphogluconate dehydrogenase C-terminal domain-like"/>
    <property type="match status" value="1"/>
</dbReference>
<dbReference type="Pfam" id="PF00725">
    <property type="entry name" value="3HCDH"/>
    <property type="match status" value="1"/>
</dbReference>
<dbReference type="Pfam" id="PF02737">
    <property type="entry name" value="3HCDH_N"/>
    <property type="match status" value="1"/>
</dbReference>
<dbReference type="RefSeq" id="WP_353439262.1">
    <property type="nucleotide sequence ID" value="NZ_CP099959.1"/>
</dbReference>
<name>A0AAU8A3K0_9BURK</name>
<dbReference type="PANTHER" id="PTHR48075:SF5">
    <property type="entry name" value="3-HYDROXYBUTYRYL-COA DEHYDROGENASE"/>
    <property type="match status" value="1"/>
</dbReference>
<sequence>MLFSPVDTKVLIVGGGTMGADVALVCARGGCTTYVFEANAERCKVLPHYFQTKLLDMGYGQRAHLISLVDSLNQFDWSEIDLVIECVPEKLDIKQDLFAQLEQVVNPQTVLASNSSSFPISQIAEGLKTSARMVGLHFFMPAHIVPCVEVVYGEKTSPLVADSLSRLMTACGMVPVTVKKDLPGFLANRLQHALSREAFDLIDAGIVTPEDVDKAVRFGFGFRYLAAGPVLQRDHAGLEIHAAAGASIYPSLNNKGEVAKCLKEKVDAKNLGMKTGQGFYSWDADAIKAERQRYDELLRAGLKLIQKELPEIK</sequence>
<dbReference type="InterPro" id="IPR008927">
    <property type="entry name" value="6-PGluconate_DH-like_C_sf"/>
</dbReference>
<dbReference type="GO" id="GO:0006635">
    <property type="term" value="P:fatty acid beta-oxidation"/>
    <property type="evidence" value="ECO:0007669"/>
    <property type="project" value="TreeGrafter"/>
</dbReference>
<evidence type="ECO:0000259" key="4">
    <source>
        <dbReference type="Pfam" id="PF00725"/>
    </source>
</evidence>
<dbReference type="InterPro" id="IPR006108">
    <property type="entry name" value="3HC_DH_C"/>
</dbReference>
<dbReference type="EMBL" id="CP099959">
    <property type="protein sequence ID" value="XCC58102.1"/>
    <property type="molecule type" value="Genomic_DNA"/>
</dbReference>
<keyword evidence="2" id="KW-0560">Oxidoreductase</keyword>
<reference evidence="6" key="1">
    <citation type="submission" date="2022-06" db="EMBL/GenBank/DDBJ databases">
        <title>New Polynucleobacter species.</title>
        <authorList>
            <person name="Hahn M.W."/>
        </authorList>
    </citation>
    <scope>NUCLEOTIDE SEQUENCE</scope>
    <source>
        <strain evidence="6">UK-FUSCHL-C3</strain>
    </source>
</reference>
<dbReference type="Gene3D" id="1.10.1040.10">
    <property type="entry name" value="N-(1-d-carboxylethyl)-l-norvaline Dehydrogenase, domain 2"/>
    <property type="match status" value="1"/>
</dbReference>
<feature type="domain" description="3-hydroxyacyl-CoA dehydrogenase NAD binding" evidence="5">
    <location>
        <begin position="9"/>
        <end position="180"/>
    </location>
</feature>